<gene>
    <name evidence="1" type="ORF">BDDG_12905</name>
</gene>
<dbReference type="Proteomes" id="UP000007802">
    <property type="component" value="Unassembled WGS sequence"/>
</dbReference>
<dbReference type="AlphaFoldDB" id="A0A0J9HHI6"/>
<dbReference type="EMBL" id="GG749488">
    <property type="protein sequence ID" value="KMW68584.1"/>
    <property type="molecule type" value="Genomic_DNA"/>
</dbReference>
<proteinExistence type="predicted"/>
<sequence length="87" mass="10419">MSDIPEVRRKMQIARKALLWPGDVKPENYRGSVIVDLGNTITYPGIRRFWSKSRRRESFASMDRYFTDWEQSHRDGKLIEKYRNTIP</sequence>
<name>A0A0J9HHI6_AJEDA</name>
<protein>
    <submittedName>
        <fullName evidence="1">Uncharacterized protein</fullName>
    </submittedName>
</protein>
<accession>A0A0J9HHI6</accession>
<organism evidence="1">
    <name type="scientific">Ajellomyces dermatitidis (strain ATCC 18188 / CBS 674.68)</name>
    <name type="common">Blastomyces dermatitidis</name>
    <dbReference type="NCBI Taxonomy" id="653446"/>
    <lineage>
        <taxon>Eukaryota</taxon>
        <taxon>Fungi</taxon>
        <taxon>Dikarya</taxon>
        <taxon>Ascomycota</taxon>
        <taxon>Pezizomycotina</taxon>
        <taxon>Eurotiomycetes</taxon>
        <taxon>Eurotiomycetidae</taxon>
        <taxon>Onygenales</taxon>
        <taxon>Ajellomycetaceae</taxon>
        <taxon>Blastomyces</taxon>
    </lineage>
</organism>
<reference evidence="1" key="1">
    <citation type="submission" date="2010-03" db="EMBL/GenBank/DDBJ databases">
        <title>Annotation of Blastomyces dermatitidis strain ATCC 18188.</title>
        <authorList>
            <consortium name="The Broad Institute Genome Sequencing Platform"/>
            <consortium name="Broad Institute Genome Sequencing Center for Infectious Disease."/>
            <person name="Cuomo C."/>
            <person name="Klein B."/>
            <person name="Sullivan T."/>
            <person name="Heitman J."/>
            <person name="Young S."/>
            <person name="Zeng Q."/>
            <person name="Gargeya S."/>
            <person name="Alvarado L."/>
            <person name="Berlin A.M."/>
            <person name="Chapman S.B."/>
            <person name="Chen Z."/>
            <person name="Freedman E."/>
            <person name="Gellesch M."/>
            <person name="Goldberg J."/>
            <person name="Griggs A."/>
            <person name="Gujja S."/>
            <person name="Heilman E."/>
            <person name="Heiman D."/>
            <person name="Howarth C."/>
            <person name="Mehta T."/>
            <person name="Neiman D."/>
            <person name="Pearson M."/>
            <person name="Roberts A."/>
            <person name="Saif S."/>
            <person name="Shea T."/>
            <person name="Shenoy N."/>
            <person name="Sisk P."/>
            <person name="Stolte C."/>
            <person name="Sykes S."/>
            <person name="White J."/>
            <person name="Yandava C."/>
            <person name="Haas B."/>
            <person name="Nusbaum C."/>
            <person name="Birren B."/>
        </authorList>
    </citation>
    <scope>NUCLEOTIDE SEQUENCE</scope>
    <source>
        <strain evidence="1">ATCC 18188</strain>
    </source>
</reference>
<evidence type="ECO:0000313" key="1">
    <source>
        <dbReference type="EMBL" id="KMW68584.1"/>
    </source>
</evidence>
<dbReference type="OrthoDB" id="3432781at2759"/>